<dbReference type="EMBL" id="CP018664">
    <property type="protein sequence ID" value="APP32932.1"/>
    <property type="molecule type" value="Genomic_DNA"/>
</dbReference>
<gene>
    <name evidence="10" type="ORF">AUO97_12605</name>
</gene>
<evidence type="ECO:0000259" key="9">
    <source>
        <dbReference type="SMART" id="SM00736"/>
    </source>
</evidence>
<name>A0A7U4Z2P9_ACIBA</name>
<accession>A0A7U4Z2P9</accession>
<feature type="domain" description="Dystroglycan-type cadherin-like" evidence="9">
    <location>
        <begin position="1276"/>
        <end position="1374"/>
    </location>
</feature>
<evidence type="ECO:0000313" key="10">
    <source>
        <dbReference type="EMBL" id="APP32932.1"/>
    </source>
</evidence>
<dbReference type="PANTHER" id="PTHR38340:SF1">
    <property type="entry name" value="S-LAYER PROTEIN"/>
    <property type="match status" value="1"/>
</dbReference>
<evidence type="ECO:0000256" key="2">
    <source>
        <dbReference type="ARBA" id="ARBA00004613"/>
    </source>
</evidence>
<keyword evidence="7" id="KW-0843">Virulence</keyword>
<dbReference type="InterPro" id="IPR001343">
    <property type="entry name" value="Hemolysn_Ca-bd"/>
</dbReference>
<dbReference type="InterPro" id="IPR013783">
    <property type="entry name" value="Ig-like_fold"/>
</dbReference>
<evidence type="ECO:0000256" key="7">
    <source>
        <dbReference type="ARBA" id="ARBA00023026"/>
    </source>
</evidence>
<dbReference type="Gene3D" id="2.150.10.10">
    <property type="entry name" value="Serralysin-like metalloprotease, C-terminal"/>
    <property type="match status" value="7"/>
</dbReference>
<proteinExistence type="predicted"/>
<feature type="domain" description="Dystroglycan-type cadherin-like" evidence="9">
    <location>
        <begin position="1169"/>
        <end position="1275"/>
    </location>
</feature>
<dbReference type="InterPro" id="IPR015919">
    <property type="entry name" value="Cadherin-like_sf"/>
</dbReference>
<dbReference type="GO" id="GO:0005509">
    <property type="term" value="F:calcium ion binding"/>
    <property type="evidence" value="ECO:0007669"/>
    <property type="project" value="InterPro"/>
</dbReference>
<reference evidence="10 11" key="1">
    <citation type="journal article" date="2014" name="Antimicrob. Agents Chemother.">
        <title>Triclosan can select for an AdeIJK-overexpressing mutant of Acinetobacter baumannii ATCC 17978 that displays reduced susceptibility to multiple antibiotics.</title>
        <authorList>
            <person name="Fernando D.M."/>
            <person name="Xu W."/>
            <person name="Loewen P.C."/>
            <person name="Zhanel G.G."/>
            <person name="Kumar A."/>
        </authorList>
    </citation>
    <scope>NUCLEOTIDE SEQUENCE [LARGE SCALE GENOMIC DNA]</scope>
    <source>
        <strain evidence="10 11">ATCC 17978</strain>
    </source>
</reference>
<evidence type="ECO:0000313" key="11">
    <source>
        <dbReference type="Proteomes" id="UP000072389"/>
    </source>
</evidence>
<dbReference type="PANTHER" id="PTHR38340">
    <property type="entry name" value="S-LAYER PROTEIN"/>
    <property type="match status" value="1"/>
</dbReference>
<keyword evidence="5" id="KW-0677">Repeat</keyword>
<evidence type="ECO:0000256" key="1">
    <source>
        <dbReference type="ARBA" id="ARBA00004370"/>
    </source>
</evidence>
<organism evidence="10 11">
    <name type="scientific">Acinetobacter baumannii</name>
    <dbReference type="NCBI Taxonomy" id="470"/>
    <lineage>
        <taxon>Bacteria</taxon>
        <taxon>Pseudomonadati</taxon>
        <taxon>Pseudomonadota</taxon>
        <taxon>Gammaproteobacteria</taxon>
        <taxon>Moraxellales</taxon>
        <taxon>Moraxellaceae</taxon>
        <taxon>Acinetobacter</taxon>
        <taxon>Acinetobacter calcoaceticus/baumannii complex</taxon>
    </lineage>
</organism>
<comment type="subcellular location">
    <subcellularLocation>
        <location evidence="1">Membrane</location>
    </subcellularLocation>
    <subcellularLocation>
        <location evidence="2">Secreted</location>
    </subcellularLocation>
</comment>
<dbReference type="InterPro" id="IPR003995">
    <property type="entry name" value="RTX_toxin_determinant-A"/>
</dbReference>
<dbReference type="PRINTS" id="PR00313">
    <property type="entry name" value="CABNDNGRPT"/>
</dbReference>
<dbReference type="GO" id="GO:0005576">
    <property type="term" value="C:extracellular region"/>
    <property type="evidence" value="ECO:0007669"/>
    <property type="project" value="UniProtKB-SubCell"/>
</dbReference>
<protein>
    <recommendedName>
        <fullName evidence="9">Dystroglycan-type cadherin-like domain-containing protein</fullName>
    </recommendedName>
</protein>
<evidence type="ECO:0000256" key="3">
    <source>
        <dbReference type="ARBA" id="ARBA00022525"/>
    </source>
</evidence>
<dbReference type="Gene3D" id="2.60.40.10">
    <property type="entry name" value="Immunoglobulins"/>
    <property type="match status" value="2"/>
</dbReference>
<dbReference type="InterPro" id="IPR050557">
    <property type="entry name" value="RTX_toxin/Mannuronan_C5-epim"/>
</dbReference>
<keyword evidence="6" id="KW-0106">Calcium</keyword>
<dbReference type="InterPro" id="IPR010566">
    <property type="entry name" value="Haemolys_ca-bd"/>
</dbReference>
<keyword evidence="8" id="KW-0472">Membrane</keyword>
<dbReference type="PRINTS" id="PR01488">
    <property type="entry name" value="RTXTOXINA"/>
</dbReference>
<dbReference type="GO" id="GO:0090729">
    <property type="term" value="F:toxin activity"/>
    <property type="evidence" value="ECO:0007669"/>
    <property type="project" value="UniProtKB-KW"/>
</dbReference>
<dbReference type="InterPro" id="IPR006644">
    <property type="entry name" value="Cadg"/>
</dbReference>
<evidence type="ECO:0000256" key="5">
    <source>
        <dbReference type="ARBA" id="ARBA00022737"/>
    </source>
</evidence>
<dbReference type="PROSITE" id="PS00330">
    <property type="entry name" value="HEMOLYSIN_CALCIUM"/>
    <property type="match status" value="6"/>
</dbReference>
<dbReference type="InterPro" id="IPR011049">
    <property type="entry name" value="Serralysin-like_metalloprot_C"/>
</dbReference>
<evidence type="ECO:0000256" key="8">
    <source>
        <dbReference type="ARBA" id="ARBA00023136"/>
    </source>
</evidence>
<evidence type="ECO:0000256" key="6">
    <source>
        <dbReference type="ARBA" id="ARBA00022837"/>
    </source>
</evidence>
<dbReference type="GO" id="GO:0016020">
    <property type="term" value="C:membrane"/>
    <property type="evidence" value="ECO:0007669"/>
    <property type="project" value="UniProtKB-SubCell"/>
</dbReference>
<dbReference type="InterPro" id="IPR018511">
    <property type="entry name" value="Hemolysin-typ_Ca-bd_CS"/>
</dbReference>
<sequence>MGGIGDDTLISNAANNLLQGGAGKDTYIFNGNFGHDQIIDVDHNNKIIILNNGFDNLNLVLAEDTILLLNSNSSIQLDINQFESIIINGITYLKNDFIANFGGYISVNHDYFLESNQNNVVILGTGDFHIVGNDLDNKIIGNSGNNTISAGDGNDTLQGGFGNDEINGGTGDDTLIGGLGNDVLYGGLGNDQYIFKDNDGDDVIVDSDGLNKIYLNHSLSNQISLHVISDGDLTITYGENSNILIKDYFNYSEQFELVFSNNEVWSKDQIGEKLKSEIFGTSGNDVLAGEVYLKNKFIALQGDDKIIGGNKDDLIYADIVDNSDSDLKGNYTIINEDGIISLMYYEKGNDIIIGGKGNDSLFGGRGNDTYIFNRGDGVDKIYDFYTYLDNSDEMNAKVTELNWGIKLSDGVFEDFARQDGKYNRIKFQDVLKEEVLLILVGNDLEITYGMNDKIIITNFKDTMSTRYGFSESYSIAELEFSDGTIWNYKKIIDNISKVEIFGTENNDEIHSEDILNTIYAKGGNDNIITGNKGSVTYGGDGDDNISGGTGKNIIFGDSGNDNIYNYGEGSLFGGDGDDRLSGGDRSYLDGGNGYDIYNISEDSNVHGNYKITDADGLGLISLNSSVLWAYLSNNSGSMSRTLLQANYDINSGILNFTKDGQNYFSIIGLYNKSDFEKIGNLDIYIPGVRYYNMITGEFSFETSATNTKLKDLINGTYTQYNYTDSNDSISDLIHSSNISGYYNNHYIYAKDGNDTIEIMEVTSTVYGGNGNDSITLKSGDAYGGEGNDAIAINNGIAYGENGDDLIIIQAGDAYGGDGNDSITILTDASYGGDGNDVLMGSGQFYGGKGDDTLIANNDSAYMNGGEGADILQGGSGNDTYIVDELDILQLENETGGYDTIVYQYDVGNIDLANSQFEAIELFGFSDSYLLGNTANNSLIGNSGNNYLDGRTGSDYMAGGAGDDYYVVDVTDTIITDEDGNTRIIDGDQVAEDFDAGTDTIELWQDARFIGQDENGNPVLTNNYRLLEDNIENLVLKGSAKTAFGNGLDNIITSNAQDNYIDGLGGDDTYIYTKGGGTDTYSFYDDLSATNTLQIQGYNSSDVFAQKYGNSVYLSFKGTSDHIWLSNYYVADTESNTYKMDQIEFDSGTVWSSSDIDTLVNRAANNHAPTVNAAIPIITSNQGAVFSYKFASNVIIDQDAWDYLSYKITLTTKDSNGQYEPIPSWLSFDVTTQTLSGTPPSSVVGNLSFFYWGTDMYGYGTGTSFTLKVNPPNQAPTVLNPIADQSVTDAKAFNYTVPSTTFKDLDGDTLTYTATLEDGSPLPPWLTFNASTNVLSGTSPDYAGALNIKITAKDTANQTVSDIFKLTFVVQNLTVNGTSSIDTLYGASGNDTITGLAGNDVLYGQSGNDTLNGGTGNDTMYGGKGDDIFVIDSSTDIVNENVNEGIDTVQSSITYSLGNNVENLTLTGTTAINGTGNALNNTLLGNSAINTLTDGAGDDYLDGGAGNDKLLGGLGNDVYVVDSTTDTITENTNEGIDTVRSSVTYTLGNNLENLTLTGTTAINATGNALNNTLIGNSAVNTLTGGAGDDYLDGGAGNDKLLGGLGNDVYVVDSTTDTITENTNEGIDTVRSSVTYTLGNNLENLTLTGTTAINATGNALNNTLIGNNEVNILNGGAGNDILDGQGGNDQFTGGTGSDTLIYQLLIASEATGGNGTDSWSDFTVGNVSTNMNADKIDFGDLLINFTGNYNTSSLDPYIKTLLSGSNTQIYIDRDGSGASYNSTLLLTLNNVNTNLNDLLNNQQVIV</sequence>
<dbReference type="Pfam" id="PF05345">
    <property type="entry name" value="He_PIG"/>
    <property type="match status" value="2"/>
</dbReference>
<dbReference type="Pfam" id="PF06594">
    <property type="entry name" value="HCBP_related"/>
    <property type="match status" value="2"/>
</dbReference>
<evidence type="ECO:0000256" key="4">
    <source>
        <dbReference type="ARBA" id="ARBA00022656"/>
    </source>
</evidence>
<dbReference type="SUPFAM" id="SSF49313">
    <property type="entry name" value="Cadherin-like"/>
    <property type="match status" value="2"/>
</dbReference>
<dbReference type="SMART" id="SM00736">
    <property type="entry name" value="CADG"/>
    <property type="match status" value="2"/>
</dbReference>
<keyword evidence="3" id="KW-0964">Secreted</keyword>
<dbReference type="Proteomes" id="UP000072389">
    <property type="component" value="Chromosome"/>
</dbReference>
<dbReference type="Pfam" id="PF00353">
    <property type="entry name" value="HemolysinCabind"/>
    <property type="match status" value="12"/>
</dbReference>
<keyword evidence="4" id="KW-0800">Toxin</keyword>
<dbReference type="SUPFAM" id="SSF51120">
    <property type="entry name" value="beta-Roll"/>
    <property type="match status" value="10"/>
</dbReference>